<evidence type="ECO:0000256" key="4">
    <source>
        <dbReference type="ARBA" id="ARBA00022452"/>
    </source>
</evidence>
<evidence type="ECO:0000256" key="9">
    <source>
        <dbReference type="SAM" id="MobiDB-lite"/>
    </source>
</evidence>
<dbReference type="SUPFAM" id="SSF56954">
    <property type="entry name" value="Outer membrane efflux proteins (OEP)"/>
    <property type="match status" value="1"/>
</dbReference>
<dbReference type="Proteomes" id="UP000247755">
    <property type="component" value="Unassembled WGS sequence"/>
</dbReference>
<evidence type="ECO:0000313" key="10">
    <source>
        <dbReference type="EMBL" id="PXX21398.1"/>
    </source>
</evidence>
<keyword evidence="4" id="KW-1134">Transmembrane beta strand</keyword>
<keyword evidence="8" id="KW-0175">Coiled coil</keyword>
<keyword evidence="7" id="KW-0998">Cell outer membrane</keyword>
<dbReference type="GO" id="GO:1990281">
    <property type="term" value="C:efflux pump complex"/>
    <property type="evidence" value="ECO:0007669"/>
    <property type="project" value="TreeGrafter"/>
</dbReference>
<evidence type="ECO:0000256" key="2">
    <source>
        <dbReference type="ARBA" id="ARBA00007613"/>
    </source>
</evidence>
<evidence type="ECO:0000256" key="8">
    <source>
        <dbReference type="SAM" id="Coils"/>
    </source>
</evidence>
<dbReference type="InterPro" id="IPR051906">
    <property type="entry name" value="TolC-like"/>
</dbReference>
<evidence type="ECO:0000256" key="1">
    <source>
        <dbReference type="ARBA" id="ARBA00004442"/>
    </source>
</evidence>
<dbReference type="AlphaFoldDB" id="A0A318HSL2"/>
<dbReference type="Gene3D" id="1.20.1600.10">
    <property type="entry name" value="Outer membrane efflux proteins (OEP)"/>
    <property type="match status" value="1"/>
</dbReference>
<dbReference type="GO" id="GO:0015288">
    <property type="term" value="F:porin activity"/>
    <property type="evidence" value="ECO:0007669"/>
    <property type="project" value="TreeGrafter"/>
</dbReference>
<dbReference type="PANTHER" id="PTHR30026">
    <property type="entry name" value="OUTER MEMBRANE PROTEIN TOLC"/>
    <property type="match status" value="1"/>
</dbReference>
<protein>
    <submittedName>
        <fullName evidence="10">Adhesin transport system outer membrane protein</fullName>
    </submittedName>
</protein>
<keyword evidence="6" id="KW-0472">Membrane</keyword>
<evidence type="ECO:0000256" key="5">
    <source>
        <dbReference type="ARBA" id="ARBA00022692"/>
    </source>
</evidence>
<dbReference type="EMBL" id="QJJY01000051">
    <property type="protein sequence ID" value="PXX21398.1"/>
    <property type="molecule type" value="Genomic_DNA"/>
</dbReference>
<comment type="similarity">
    <text evidence="2">Belongs to the outer membrane factor (OMF) (TC 1.B.17) family.</text>
</comment>
<sequence>MSYPIHTLSRSGDAPKPEGLRRRPIPWMVSALCLFASSMPVMESAHADNTVTMRSHRSVLDWMGPGAVASTTPAAPATPAKPASTVVELNAGDASHAREAARLARAVREDETRRLAGISSAAGQAQLARAAKADEDRRLAGAANAVGGPSPIEIAKAKEAKRIADEAREAEATLAEAKRATQAAQAAQAAEAKRIAQAAQAAEAKRIAQAAQAAEAKRIAQAAQAAEAQRLAQAAQAAEAKRLAQAAQAAEAQRLAQAAEAAEAQRLAQAAQAAEATRIAQAAEAAEATRIAQAAEAAEAQRLAQAAQAAEAQHAAQAARVAESTRVREASADEPLIVFKQTAPADKQAATLASPSASTPDLAGAWRPAPGRVWSASEFAAAPASRPAPALNLAAAHPTTPRAPASLAQTVLTPGDAPSSPDYAPPTQRKPLGKQAAGTFAQWLETQPDAFGNGPVPSEAEIRRIFNDAVKAAADRSPQVRQAYAEYQAANADVDEAKGQRWPQLDIGTQSPGLQFGPGAGNGSNPGSAITANVTTTVFDWGRTSKTIGSRKHLADAARQRYETELENSAYEVSNTLIELGKQRVVVELSQQFVDRMETLVKMLSEIVAVDRGRGSELTQAKTRLLQAQALRDAAEAKVRDAELTLTKLVGENAVMIPRTREWQLERGNLARLLAEVNDHPGIRQAQSEADAADLHVKAVRAAGLPQVNWVVSASTGRDSLGRRQPWQTMLTLNWAAFRGGSTSAATAAAGQRATASWQKIEQQRRDLEYGVRTADQDANTMLERANLYRGLSAETDRVRKAFFEQWYHLGRRTLLDVLIAENDHYGNQVSEVSNRFDSYQAVFREYASAGVLARWLAEGKA</sequence>
<accession>A0A318HSL2</accession>
<name>A0A318HSL2_BURPY</name>
<proteinExistence type="inferred from homology"/>
<dbReference type="GO" id="GO:0009279">
    <property type="term" value="C:cell outer membrane"/>
    <property type="evidence" value="ECO:0007669"/>
    <property type="project" value="UniProtKB-SubCell"/>
</dbReference>
<reference evidence="10 11" key="1">
    <citation type="submission" date="2018-05" db="EMBL/GenBank/DDBJ databases">
        <title>Comparative genomics of bacterial root endophytes of switchgrass collected from native prairies over two seasons.</title>
        <authorList>
            <person name="Tang Y."/>
        </authorList>
    </citation>
    <scope>NUCLEOTIDE SEQUENCE [LARGE SCALE GENOMIC DNA]</scope>
    <source>
        <strain evidence="10 11">NFIX32</strain>
    </source>
</reference>
<feature type="region of interest" description="Disordered" evidence="9">
    <location>
        <begin position="411"/>
        <end position="432"/>
    </location>
</feature>
<dbReference type="PANTHER" id="PTHR30026:SF22">
    <property type="entry name" value="OUTER MEMBRANE EFFLUX PROTEIN"/>
    <property type="match status" value="1"/>
</dbReference>
<keyword evidence="5" id="KW-0812">Transmembrane</keyword>
<comment type="caution">
    <text evidence="10">The sequence shown here is derived from an EMBL/GenBank/DDBJ whole genome shotgun (WGS) entry which is preliminary data.</text>
</comment>
<dbReference type="InterPro" id="IPR003423">
    <property type="entry name" value="OMP_efflux"/>
</dbReference>
<evidence type="ECO:0000256" key="6">
    <source>
        <dbReference type="ARBA" id="ARBA00023136"/>
    </source>
</evidence>
<dbReference type="Pfam" id="PF02321">
    <property type="entry name" value="OEP"/>
    <property type="match status" value="2"/>
</dbReference>
<feature type="coiled-coil region" evidence="8">
    <location>
        <begin position="160"/>
        <end position="190"/>
    </location>
</feature>
<organism evidence="10 11">
    <name type="scientific">Burkholderia pyrrocinia</name>
    <name type="common">Pseudomonas pyrrocinia</name>
    <dbReference type="NCBI Taxonomy" id="60550"/>
    <lineage>
        <taxon>Bacteria</taxon>
        <taxon>Pseudomonadati</taxon>
        <taxon>Pseudomonadota</taxon>
        <taxon>Betaproteobacteria</taxon>
        <taxon>Burkholderiales</taxon>
        <taxon>Burkholderiaceae</taxon>
        <taxon>Burkholderia</taxon>
        <taxon>Burkholderia cepacia complex</taxon>
    </lineage>
</organism>
<dbReference type="GO" id="GO:0015562">
    <property type="term" value="F:efflux transmembrane transporter activity"/>
    <property type="evidence" value="ECO:0007669"/>
    <property type="project" value="InterPro"/>
</dbReference>
<comment type="subcellular location">
    <subcellularLocation>
        <location evidence="1">Cell outer membrane</location>
    </subcellularLocation>
</comment>
<evidence type="ECO:0000256" key="3">
    <source>
        <dbReference type="ARBA" id="ARBA00022448"/>
    </source>
</evidence>
<dbReference type="RefSeq" id="WP_256260769.1">
    <property type="nucleotide sequence ID" value="NZ_QJJY01000051.1"/>
</dbReference>
<feature type="coiled-coil region" evidence="8">
    <location>
        <begin position="618"/>
        <end position="652"/>
    </location>
</feature>
<gene>
    <name evidence="10" type="ORF">NA66_10515</name>
</gene>
<evidence type="ECO:0000256" key="7">
    <source>
        <dbReference type="ARBA" id="ARBA00023237"/>
    </source>
</evidence>
<feature type="region of interest" description="Disordered" evidence="9">
    <location>
        <begin position="1"/>
        <end position="21"/>
    </location>
</feature>
<keyword evidence="3" id="KW-0813">Transport</keyword>
<evidence type="ECO:0000313" key="11">
    <source>
        <dbReference type="Proteomes" id="UP000247755"/>
    </source>
</evidence>